<evidence type="ECO:0000313" key="2">
    <source>
        <dbReference type="EMBL" id="WSB68426.1"/>
    </source>
</evidence>
<evidence type="ECO:0000313" key="3">
    <source>
        <dbReference type="Proteomes" id="UP001344251"/>
    </source>
</evidence>
<reference evidence="2 3" key="1">
    <citation type="submission" date="2022-10" db="EMBL/GenBank/DDBJ databases">
        <title>The complete genomes of actinobacterial strains from the NBC collection.</title>
        <authorList>
            <person name="Joergensen T.S."/>
            <person name="Alvarez Arevalo M."/>
            <person name="Sterndorff E.B."/>
            <person name="Faurdal D."/>
            <person name="Vuksanovic O."/>
            <person name="Mourched A.-S."/>
            <person name="Charusanti P."/>
            <person name="Shaw S."/>
            <person name="Blin K."/>
            <person name="Weber T."/>
        </authorList>
    </citation>
    <scope>NUCLEOTIDE SEQUENCE [LARGE SCALE GENOMIC DNA]</scope>
    <source>
        <strain evidence="2 3">NBC 01774</strain>
    </source>
</reference>
<protein>
    <submittedName>
        <fullName evidence="2">Uncharacterized protein</fullName>
    </submittedName>
</protein>
<proteinExistence type="predicted"/>
<feature type="chain" id="PRO_5045388247" evidence="1">
    <location>
        <begin position="26"/>
        <end position="124"/>
    </location>
</feature>
<organism evidence="2 3">
    <name type="scientific">Streptomyces decoyicus</name>
    <dbReference type="NCBI Taxonomy" id="249567"/>
    <lineage>
        <taxon>Bacteria</taxon>
        <taxon>Bacillati</taxon>
        <taxon>Actinomycetota</taxon>
        <taxon>Actinomycetes</taxon>
        <taxon>Kitasatosporales</taxon>
        <taxon>Streptomycetaceae</taxon>
        <taxon>Streptomyces</taxon>
    </lineage>
</organism>
<dbReference type="EMBL" id="CP109106">
    <property type="protein sequence ID" value="WSB68426.1"/>
    <property type="molecule type" value="Genomic_DNA"/>
</dbReference>
<dbReference type="RefSeq" id="WP_326617901.1">
    <property type="nucleotide sequence ID" value="NZ_CP109106.1"/>
</dbReference>
<keyword evidence="3" id="KW-1185">Reference proteome</keyword>
<accession>A0ABZ1FE57</accession>
<gene>
    <name evidence="2" type="ORF">OG863_10920</name>
</gene>
<feature type="signal peptide" evidence="1">
    <location>
        <begin position="1"/>
        <end position="25"/>
    </location>
</feature>
<sequence length="124" mass="13070">MTKRSRVAFGLIAAAGAFLPMGVFATSAQAASGTNIQIKQNALIAATTCYTFVGAEDEDYCNEGLPMGSSRTVALPPKATEVVIDLKIAHSGEWKDSIAVDTSRNHCIAVGGTLFDAWLKETDC</sequence>
<evidence type="ECO:0000256" key="1">
    <source>
        <dbReference type="SAM" id="SignalP"/>
    </source>
</evidence>
<keyword evidence="1" id="KW-0732">Signal</keyword>
<dbReference type="Proteomes" id="UP001344251">
    <property type="component" value="Chromosome"/>
</dbReference>
<name>A0ABZ1FE57_9ACTN</name>